<dbReference type="SUPFAM" id="SSF50800">
    <property type="entry name" value="PK beta-barrel domain-like"/>
    <property type="match status" value="1"/>
</dbReference>
<dbReference type="RefSeq" id="WP_204818172.1">
    <property type="nucleotide sequence ID" value="NZ_JANHOF010000004.1"/>
</dbReference>
<accession>A0ABV6J5N4</accession>
<evidence type="ECO:0000313" key="2">
    <source>
        <dbReference type="EMBL" id="MFC0391170.1"/>
    </source>
</evidence>
<protein>
    <submittedName>
        <fullName evidence="2">MOSC domain-containing protein</fullName>
    </submittedName>
</protein>
<dbReference type="PROSITE" id="PS51340">
    <property type="entry name" value="MOSC"/>
    <property type="match status" value="1"/>
</dbReference>
<dbReference type="EMBL" id="JBHLVF010000010">
    <property type="protein sequence ID" value="MFC0391170.1"/>
    <property type="molecule type" value="Genomic_DNA"/>
</dbReference>
<dbReference type="PANTHER" id="PTHR30212">
    <property type="entry name" value="PROTEIN YIIM"/>
    <property type="match status" value="1"/>
</dbReference>
<dbReference type="InterPro" id="IPR052353">
    <property type="entry name" value="Benzoxazolinone_Detox_Enz"/>
</dbReference>
<sequence>MTKAGKLVSLNVAMPIQVNYGSKEVITGIFKQPVQKRLHLGMLGLSGDGQGDLVNHGGMDKAVCVYSEQHFPYWEKEWGHAPEAGAFGENFTVTAMTEEQLHIGDVLHIGGAVVQVSQPRQPCFKLAMKHGRPELTLQVQSSGYTGYYFRVLQEGDVGCGDEMILENPHPAGVTIAEANRVMYRDKKDIAGIRRLLDIDELSSSWRETLTLRLKKIEGEEQASAR</sequence>
<gene>
    <name evidence="2" type="ORF">ACFFJ8_07245</name>
</gene>
<dbReference type="Pfam" id="PF03473">
    <property type="entry name" value="MOSC"/>
    <property type="match status" value="1"/>
</dbReference>
<dbReference type="Pfam" id="PF03475">
    <property type="entry name" value="YiiM_3-alpha"/>
    <property type="match status" value="1"/>
</dbReference>
<evidence type="ECO:0000313" key="3">
    <source>
        <dbReference type="Proteomes" id="UP001589818"/>
    </source>
</evidence>
<organism evidence="2 3">
    <name type="scientific">Paenibacillus mendelii</name>
    <dbReference type="NCBI Taxonomy" id="206163"/>
    <lineage>
        <taxon>Bacteria</taxon>
        <taxon>Bacillati</taxon>
        <taxon>Bacillota</taxon>
        <taxon>Bacilli</taxon>
        <taxon>Bacillales</taxon>
        <taxon>Paenibacillaceae</taxon>
        <taxon>Paenibacillus</taxon>
    </lineage>
</organism>
<name>A0ABV6J5N4_9BACL</name>
<comment type="caution">
    <text evidence="2">The sequence shown here is derived from an EMBL/GenBank/DDBJ whole genome shotgun (WGS) entry which is preliminary data.</text>
</comment>
<dbReference type="Gene3D" id="2.40.33.20">
    <property type="entry name" value="PK beta-barrel domain-like"/>
    <property type="match status" value="1"/>
</dbReference>
<dbReference type="InterPro" id="IPR011037">
    <property type="entry name" value="Pyrv_Knase-like_insert_dom_sf"/>
</dbReference>
<proteinExistence type="predicted"/>
<dbReference type="Proteomes" id="UP001589818">
    <property type="component" value="Unassembled WGS sequence"/>
</dbReference>
<dbReference type="InterPro" id="IPR005302">
    <property type="entry name" value="MoCF_Sase_C"/>
</dbReference>
<evidence type="ECO:0000259" key="1">
    <source>
        <dbReference type="PROSITE" id="PS51340"/>
    </source>
</evidence>
<keyword evidence="3" id="KW-1185">Reference proteome</keyword>
<dbReference type="PANTHER" id="PTHR30212:SF4">
    <property type="entry name" value="MOSC DOMAIN-CONTAINING PROTEIN"/>
    <property type="match status" value="1"/>
</dbReference>
<dbReference type="InterPro" id="IPR005163">
    <property type="entry name" value="Tri_helical_YiiM-like"/>
</dbReference>
<feature type="domain" description="MOSC" evidence="1">
    <location>
        <begin position="32"/>
        <end position="166"/>
    </location>
</feature>
<reference evidence="2 3" key="1">
    <citation type="submission" date="2024-09" db="EMBL/GenBank/DDBJ databases">
        <authorList>
            <person name="Sun Q."/>
            <person name="Mori K."/>
        </authorList>
    </citation>
    <scope>NUCLEOTIDE SEQUENCE [LARGE SCALE GENOMIC DNA]</scope>
    <source>
        <strain evidence="2 3">CCM 4839</strain>
    </source>
</reference>